<dbReference type="RefSeq" id="WP_203828720.1">
    <property type="nucleotide sequence ID" value="NZ_BAAATY010000018.1"/>
</dbReference>
<evidence type="ECO:0000313" key="3">
    <source>
        <dbReference type="Proteomes" id="UP000624709"/>
    </source>
</evidence>
<dbReference type="EMBL" id="BOMS01000110">
    <property type="protein sequence ID" value="GIE70720.1"/>
    <property type="molecule type" value="Genomic_DNA"/>
</dbReference>
<sequence>MNAPFLVPCLVTLRAEFNAAAPRRDKGADGWIGDTSHAASISDHNPDEGGRTPYTDADNVDEIHAVDIDSTGPWPDGKGGQPGAWFDRKVNAIVDRERIEWASPTLVGRLQNVIWRGRICSRSDGWVWRDYSGPSQHFDHAHFSARYLTSTEADTRPWGVQEDEMNAAQEAKLDRALTLLGQVPAAVWDHEELDANPNAKPGAMRRVGGDMRSIEYRAGLRQAQLLAAITGVDVDESAVAAAVLAGLTPELIAAAIPADLARQVAQELADRLAS</sequence>
<evidence type="ECO:0000313" key="2">
    <source>
        <dbReference type="EMBL" id="GIE70720.1"/>
    </source>
</evidence>
<comment type="caution">
    <text evidence="2">The sequence shown here is derived from an EMBL/GenBank/DDBJ whole genome shotgun (WGS) entry which is preliminary data.</text>
</comment>
<evidence type="ECO:0000256" key="1">
    <source>
        <dbReference type="SAM" id="MobiDB-lite"/>
    </source>
</evidence>
<gene>
    <name evidence="2" type="ORF">Apa02nite_068280</name>
</gene>
<reference evidence="2 3" key="1">
    <citation type="submission" date="2021-01" db="EMBL/GenBank/DDBJ databases">
        <title>Whole genome shotgun sequence of Actinoplanes palleronii NBRC 14916.</title>
        <authorList>
            <person name="Komaki H."/>
            <person name="Tamura T."/>
        </authorList>
    </citation>
    <scope>NUCLEOTIDE SEQUENCE [LARGE SCALE GENOMIC DNA]</scope>
    <source>
        <strain evidence="2 3">NBRC 14916</strain>
    </source>
</reference>
<protein>
    <submittedName>
        <fullName evidence="2">Uncharacterized protein</fullName>
    </submittedName>
</protein>
<feature type="region of interest" description="Disordered" evidence="1">
    <location>
        <begin position="24"/>
        <end position="57"/>
    </location>
</feature>
<keyword evidence="3" id="KW-1185">Reference proteome</keyword>
<proteinExistence type="predicted"/>
<name>A0ABQ4BKE8_9ACTN</name>
<dbReference type="Proteomes" id="UP000624709">
    <property type="component" value="Unassembled WGS sequence"/>
</dbReference>
<accession>A0ABQ4BKE8</accession>
<organism evidence="2 3">
    <name type="scientific">Actinoplanes palleronii</name>
    <dbReference type="NCBI Taxonomy" id="113570"/>
    <lineage>
        <taxon>Bacteria</taxon>
        <taxon>Bacillati</taxon>
        <taxon>Actinomycetota</taxon>
        <taxon>Actinomycetes</taxon>
        <taxon>Micromonosporales</taxon>
        <taxon>Micromonosporaceae</taxon>
        <taxon>Actinoplanes</taxon>
    </lineage>
</organism>